<comment type="caution">
    <text evidence="2">The sequence shown here is derived from an EMBL/GenBank/DDBJ whole genome shotgun (WGS) entry which is preliminary data.</text>
</comment>
<protein>
    <submittedName>
        <fullName evidence="2">Uncharacterized protein</fullName>
    </submittedName>
</protein>
<reference evidence="2" key="1">
    <citation type="submission" date="2022-10" db="EMBL/GenBank/DDBJ databases">
        <title>Tapping the CABI collections for fungal endophytes: first genome assemblies for Collariella, Neodidymelliopsis, Ascochyta clinopodiicola, Didymella pomorum, Didymosphaeria variabile, Neocosmospora piperis and Neocucurbitaria cava.</title>
        <authorList>
            <person name="Hill R."/>
        </authorList>
    </citation>
    <scope>NUCLEOTIDE SEQUENCE</scope>
    <source>
        <strain evidence="2">IMI 356815</strain>
    </source>
</reference>
<evidence type="ECO:0000313" key="2">
    <source>
        <dbReference type="EMBL" id="KAJ4349474.1"/>
    </source>
</evidence>
<name>A0A9W9C891_9PLEO</name>
<evidence type="ECO:0000256" key="1">
    <source>
        <dbReference type="SAM" id="MobiDB-lite"/>
    </source>
</evidence>
<sequence length="585" mass="66306">MSQITVERNVKRSNLLLLPPPPELREKIWNQLSRQSLVDASKTCNEIREDCAKQLCEQVGRGYTRGGLAYYHKFRKSTRTLYLERKVMNSPKALALVFSMYRDVKLRHVLVLDNSMWSTEACKPLKDFLGAQDELQTACVPVVGSANVPAVLNSIISISISDDKQKRNLSIVLNRSSDLDIVKRLIEGPGREVTDITLFGNQLQGATIESWAATLQHQGLVSPCNVLKLWLHFCDLSGLSRHLDRDVVESIGVFNCAYNAPSAEAMNEFLSDLLDHKDASKSTKLKEFVHTNFIENRDADQAYGITDAVLWKLAQTVTDVVAFTVQKNTSSYLELTQVIDRWSETLRVLAWNMKGKPLGFDTIRRLGITTPKLEALGLASHLSEAIMASTFYDETTRAKVHNITKELGEAIMDGGGLKHLHTLLFFFPELPMNHSFLSTLLETLTDVVTILKTYEMLHVTIRNAAYPYGVYSSHTMRIPQTFSWRISSGPSLFFIEEAKLLPQEHKVMFQLGGCSETRVHQAQARLEGPEKPQREPQKELRKISNENVKRRLEEELDEKRERKCVRDGNKKNQDGSKHGRRPGRK</sequence>
<dbReference type="RefSeq" id="XP_056068404.1">
    <property type="nucleotide sequence ID" value="XM_056216848.1"/>
</dbReference>
<dbReference type="GeneID" id="80911619"/>
<accession>A0A9W9C891</accession>
<organism evidence="2 3">
    <name type="scientific">Didymosphaeria variabile</name>
    <dbReference type="NCBI Taxonomy" id="1932322"/>
    <lineage>
        <taxon>Eukaryota</taxon>
        <taxon>Fungi</taxon>
        <taxon>Dikarya</taxon>
        <taxon>Ascomycota</taxon>
        <taxon>Pezizomycotina</taxon>
        <taxon>Dothideomycetes</taxon>
        <taxon>Pleosporomycetidae</taxon>
        <taxon>Pleosporales</taxon>
        <taxon>Massarineae</taxon>
        <taxon>Didymosphaeriaceae</taxon>
        <taxon>Didymosphaeria</taxon>
    </lineage>
</organism>
<proteinExistence type="predicted"/>
<dbReference type="AlphaFoldDB" id="A0A9W9C891"/>
<dbReference type="Proteomes" id="UP001140513">
    <property type="component" value="Unassembled WGS sequence"/>
</dbReference>
<dbReference type="OrthoDB" id="10584179at2759"/>
<feature type="compositionally biased region" description="Basic and acidic residues" evidence="1">
    <location>
        <begin position="527"/>
        <end position="577"/>
    </location>
</feature>
<dbReference type="EMBL" id="JAPEUX010000006">
    <property type="protein sequence ID" value="KAJ4349474.1"/>
    <property type="molecule type" value="Genomic_DNA"/>
</dbReference>
<keyword evidence="3" id="KW-1185">Reference proteome</keyword>
<evidence type="ECO:0000313" key="3">
    <source>
        <dbReference type="Proteomes" id="UP001140513"/>
    </source>
</evidence>
<feature type="region of interest" description="Disordered" evidence="1">
    <location>
        <begin position="520"/>
        <end position="585"/>
    </location>
</feature>
<gene>
    <name evidence="2" type="ORF">N0V89_008089</name>
</gene>